<sequence length="71" mass="8394">MVIAKELETSAVTIRNILSRHNAPKRKTRKLSLEQEKEIISLYQQGKTSVELERLYPLTQRQLETFYMIMV</sequence>
<reference evidence="1 2" key="1">
    <citation type="submission" date="2021-01" db="EMBL/GenBank/DDBJ databases">
        <title>Genomic Encyclopedia of Type Strains, Phase IV (KMG-IV): sequencing the most valuable type-strain genomes for metagenomic binning, comparative biology and taxonomic classification.</title>
        <authorList>
            <person name="Goeker M."/>
        </authorList>
    </citation>
    <scope>NUCLEOTIDE SEQUENCE [LARGE SCALE GENOMIC DNA]</scope>
    <source>
        <strain evidence="1 2">DSM 23711</strain>
    </source>
</reference>
<proteinExistence type="predicted"/>
<protein>
    <submittedName>
        <fullName evidence="1">Transposase</fullName>
    </submittedName>
</protein>
<evidence type="ECO:0000313" key="1">
    <source>
        <dbReference type="EMBL" id="MBM7572939.1"/>
    </source>
</evidence>
<dbReference type="Proteomes" id="UP001296943">
    <property type="component" value="Unassembled WGS sequence"/>
</dbReference>
<accession>A0ABS2N499</accession>
<dbReference type="EMBL" id="JAFBDR010000023">
    <property type="protein sequence ID" value="MBM7572939.1"/>
    <property type="molecule type" value="Genomic_DNA"/>
</dbReference>
<evidence type="ECO:0000313" key="2">
    <source>
        <dbReference type="Proteomes" id="UP001296943"/>
    </source>
</evidence>
<gene>
    <name evidence="1" type="ORF">JOC48_003471</name>
</gene>
<keyword evidence="2" id="KW-1185">Reference proteome</keyword>
<organism evidence="1 2">
    <name type="scientific">Aquibacillus albus</name>
    <dbReference type="NCBI Taxonomy" id="1168171"/>
    <lineage>
        <taxon>Bacteria</taxon>
        <taxon>Bacillati</taxon>
        <taxon>Bacillota</taxon>
        <taxon>Bacilli</taxon>
        <taxon>Bacillales</taxon>
        <taxon>Bacillaceae</taxon>
        <taxon>Aquibacillus</taxon>
    </lineage>
</organism>
<name>A0ABS2N499_9BACI</name>
<comment type="caution">
    <text evidence="1">The sequence shown here is derived from an EMBL/GenBank/DDBJ whole genome shotgun (WGS) entry which is preliminary data.</text>
</comment>